<comment type="caution">
    <text evidence="3">The sequence shown here is derived from an EMBL/GenBank/DDBJ whole genome shotgun (WGS) entry which is preliminary data.</text>
</comment>
<keyword evidence="5" id="KW-1185">Reference proteome</keyword>
<accession>A0A842HHU4</accession>
<sequence>MITDTIEPVSATTTKPCNLLLHCGSHAVSRGELAQAPTPPPTSTWRPIAHLKLLQVVEVALLTQGFAIAGQAHGLTHDNARYFGLIEVSGFTHNPDYHYVVGVRNSHDMRFSAGLVAGSQVLVCDNLSFSGEIQLARKHTPRILDDLPRLVDAAVGKLRRYWDQHDYRVIRYREARINDRRAHDLVIRAVDTGVMANGYIPKVLSLWRKPRHEAFIPRTLWSLQNTFTEVFKGRVDLLPDRT</sequence>
<evidence type="ECO:0000313" key="4">
    <source>
        <dbReference type="EMBL" id="MBC2595950.1"/>
    </source>
</evidence>
<dbReference type="EMBL" id="JACHVB010000059">
    <property type="protein sequence ID" value="MBC2595950.1"/>
    <property type="molecule type" value="Genomic_DNA"/>
</dbReference>
<evidence type="ECO:0000313" key="1">
    <source>
        <dbReference type="EMBL" id="MBC2594479.1"/>
    </source>
</evidence>
<reference evidence="3 5" key="1">
    <citation type="submission" date="2020-07" db="EMBL/GenBank/DDBJ databases">
        <authorList>
            <person name="Feng X."/>
        </authorList>
    </citation>
    <scope>NUCLEOTIDE SEQUENCE [LARGE SCALE GENOMIC DNA]</scope>
    <source>
        <strain evidence="3 5">JCM31066</strain>
    </source>
</reference>
<name>A0A842HHU4_9BACT</name>
<organism evidence="3 5">
    <name type="scientific">Ruficoccus amylovorans</name>
    <dbReference type="NCBI Taxonomy" id="1804625"/>
    <lineage>
        <taxon>Bacteria</taxon>
        <taxon>Pseudomonadati</taxon>
        <taxon>Verrucomicrobiota</taxon>
        <taxon>Opitutia</taxon>
        <taxon>Puniceicoccales</taxon>
        <taxon>Cerasicoccaceae</taxon>
        <taxon>Ruficoccus</taxon>
    </lineage>
</organism>
<dbReference type="Pfam" id="PF06067">
    <property type="entry name" value="DUF932"/>
    <property type="match status" value="1"/>
</dbReference>
<gene>
    <name evidence="1" type="ORF">H5P28_09440</name>
    <name evidence="2" type="ORF">H5P28_10110</name>
    <name evidence="3" type="ORF">H5P28_16665</name>
    <name evidence="4" type="ORF">H5P28_16920</name>
</gene>
<dbReference type="EMBL" id="JACHVB010000058">
    <property type="protein sequence ID" value="MBC2595899.1"/>
    <property type="molecule type" value="Genomic_DNA"/>
</dbReference>
<dbReference type="AlphaFoldDB" id="A0A842HHU4"/>
<evidence type="ECO:0000313" key="5">
    <source>
        <dbReference type="Proteomes" id="UP000546464"/>
    </source>
</evidence>
<dbReference type="RefSeq" id="WP_185675463.1">
    <property type="nucleotide sequence ID" value="NZ_JACHVB010000023.1"/>
</dbReference>
<dbReference type="Proteomes" id="UP000546464">
    <property type="component" value="Unassembled WGS sequence"/>
</dbReference>
<dbReference type="EMBL" id="JACHVB010000023">
    <property type="protein sequence ID" value="MBC2594479.1"/>
    <property type="molecule type" value="Genomic_DNA"/>
</dbReference>
<dbReference type="InterPro" id="IPR026325">
    <property type="entry name" value="DUF932"/>
</dbReference>
<evidence type="ECO:0000313" key="2">
    <source>
        <dbReference type="EMBL" id="MBC2594612.1"/>
    </source>
</evidence>
<dbReference type="EMBL" id="JACHVB010000025">
    <property type="protein sequence ID" value="MBC2594612.1"/>
    <property type="molecule type" value="Genomic_DNA"/>
</dbReference>
<evidence type="ECO:0000313" key="3">
    <source>
        <dbReference type="EMBL" id="MBC2595899.1"/>
    </source>
</evidence>
<protein>
    <submittedName>
        <fullName evidence="3">DUF932 domain-containing protein</fullName>
    </submittedName>
</protein>
<proteinExistence type="predicted"/>